<gene>
    <name evidence="1" type="ORF">BcepSaruman_347</name>
</gene>
<dbReference type="InterPro" id="IPR036736">
    <property type="entry name" value="ACP-like_sf"/>
</dbReference>
<dbReference type="EMBL" id="MK552140">
    <property type="protein sequence ID" value="QBX06760.1"/>
    <property type="molecule type" value="Genomic_DNA"/>
</dbReference>
<dbReference type="Gene3D" id="1.10.1200.10">
    <property type="entry name" value="ACP-like"/>
    <property type="match status" value="1"/>
</dbReference>
<accession>A0A4D5ZDI5</accession>
<organism evidence="1 2">
    <name type="scientific">Burkholderia phage BcepSaruman</name>
    <dbReference type="NCBI Taxonomy" id="2530032"/>
    <lineage>
        <taxon>Viruses</taxon>
        <taxon>Duplodnaviria</taxon>
        <taxon>Heunggongvirae</taxon>
        <taxon>Uroviricota</taxon>
        <taxon>Caudoviricetes</taxon>
        <taxon>Sarumanvirus</taxon>
        <taxon>Sarumanvirus bcepsaruman</taxon>
    </lineage>
</organism>
<reference evidence="1 2" key="1">
    <citation type="submission" date="2019-02" db="EMBL/GenBank/DDBJ databases">
        <title>Complete genome sequence of Burkholderia cenocepacia phage BcepSaruman.</title>
        <authorList>
            <person name="Park K."/>
            <person name="Liu M."/>
            <person name="Gill J."/>
        </authorList>
    </citation>
    <scope>NUCLEOTIDE SEQUENCE [LARGE SCALE GENOMIC DNA]</scope>
</reference>
<protein>
    <submittedName>
        <fullName evidence="1">Uncharacterized protein</fullName>
    </submittedName>
</protein>
<keyword evidence="2" id="KW-1185">Reference proteome</keyword>
<dbReference type="SUPFAM" id="SSF47336">
    <property type="entry name" value="ACP-like"/>
    <property type="match status" value="1"/>
</dbReference>
<evidence type="ECO:0000313" key="2">
    <source>
        <dbReference type="Proteomes" id="UP000296455"/>
    </source>
</evidence>
<evidence type="ECO:0000313" key="1">
    <source>
        <dbReference type="EMBL" id="QBX06760.1"/>
    </source>
</evidence>
<dbReference type="Proteomes" id="UP000296455">
    <property type="component" value="Segment"/>
</dbReference>
<name>A0A4D5ZDI5_9CAUD</name>
<proteinExistence type="predicted"/>
<sequence>MTPRQRENARLAIDQGNRYPPDSLQTAHWTLDAARGIIHDLSDRGSFDDALDKCDQAVLDEITVAIQNIIRVAHASVSEHADQPPSATDAAIALAHEAQSAVTSIYATHFGIGDVQWHEDIERETGLDEHDRQELQEALEQRFSAVFDEREFEACRTASALVAFIVKNLLPFEVDRG</sequence>